<dbReference type="PANTHER" id="PTHR34561:SF1">
    <property type="entry name" value="NADH DEHYDROGENASE [UBIQUINONE] 1 ALPHA SUBCOMPLEX ASSEMBLY FACTOR 8"/>
    <property type="match status" value="1"/>
</dbReference>
<evidence type="ECO:0000313" key="2">
    <source>
        <dbReference type="Proteomes" id="UP000005226"/>
    </source>
</evidence>
<protein>
    <submittedName>
        <fullName evidence="1">NADH:ubiquinone oxidoreductase complex assembly factor 8</fullName>
    </submittedName>
</protein>
<reference evidence="1" key="2">
    <citation type="submission" date="2025-08" db="UniProtKB">
        <authorList>
            <consortium name="Ensembl"/>
        </authorList>
    </citation>
    <scope>IDENTIFICATION</scope>
</reference>
<keyword evidence="2" id="KW-1185">Reference proteome</keyword>
<dbReference type="FunCoup" id="A0A3B5KLI0">
    <property type="interactions" value="46"/>
</dbReference>
<dbReference type="Proteomes" id="UP000005226">
    <property type="component" value="Chromosome 1"/>
</dbReference>
<reference evidence="1 2" key="1">
    <citation type="journal article" date="2011" name="Genome Biol. Evol.">
        <title>Integration of the genetic map and genome assembly of fugu facilitates insights into distinct features of genome evolution in teleosts and mammals.</title>
        <authorList>
            <person name="Kai W."/>
            <person name="Kikuchi K."/>
            <person name="Tohari S."/>
            <person name="Chew A.K."/>
            <person name="Tay A."/>
            <person name="Fujiwara A."/>
            <person name="Hosoya S."/>
            <person name="Suetake H."/>
            <person name="Naruse K."/>
            <person name="Brenner S."/>
            <person name="Suzuki Y."/>
            <person name="Venkatesh B."/>
        </authorList>
    </citation>
    <scope>NUCLEOTIDE SEQUENCE [LARGE SCALE GENOMIC DNA]</scope>
</reference>
<dbReference type="Ensembl" id="ENSTRUT00000052608.2">
    <property type="protein sequence ID" value="ENSTRUP00000056298.1"/>
    <property type="gene ID" value="ENSTRUG00000023628.2"/>
</dbReference>
<dbReference type="GO" id="GO:0005739">
    <property type="term" value="C:mitochondrion"/>
    <property type="evidence" value="ECO:0007669"/>
    <property type="project" value="InterPro"/>
</dbReference>
<dbReference type="CTD" id="284184"/>
<accession>A0A3B5KLI0</accession>
<sequence length="70" mass="7777">MSGSNVWTRNREKMKMFSELFAECSLEAAAYGRCVAATTTGSQELKKDACSKEFVVLKTCFINAAKKKCK</sequence>
<dbReference type="KEGG" id="tru:101079044"/>
<gene>
    <name evidence="1" type="primary">ndufaf8</name>
</gene>
<dbReference type="GO" id="GO:0032981">
    <property type="term" value="P:mitochondrial respiratory chain complex I assembly"/>
    <property type="evidence" value="ECO:0007669"/>
    <property type="project" value="InterPro"/>
</dbReference>
<dbReference type="RefSeq" id="XP_003961530.1">
    <property type="nucleotide sequence ID" value="XM_003961481.3"/>
</dbReference>
<evidence type="ECO:0000313" key="1">
    <source>
        <dbReference type="Ensembl" id="ENSTRUP00000056298.1"/>
    </source>
</evidence>
<name>A0A3B5KLI0_TAKRU</name>
<dbReference type="GeneID" id="101079044"/>
<dbReference type="AlphaFoldDB" id="A0A3B5KLI0"/>
<dbReference type="InParanoid" id="A0A3B5KLI0"/>
<dbReference type="PANTHER" id="PTHR34561">
    <property type="entry name" value="NADH DEHYDROGENASE [UBIQUINONE] 1 ALPHA SUBCOMPLEX ASSEMBLY FACTOR 8"/>
    <property type="match status" value="1"/>
</dbReference>
<proteinExistence type="predicted"/>
<reference evidence="1" key="3">
    <citation type="submission" date="2025-09" db="UniProtKB">
        <authorList>
            <consortium name="Ensembl"/>
        </authorList>
    </citation>
    <scope>IDENTIFICATION</scope>
</reference>
<dbReference type="OMA" id="QERMRCP"/>
<dbReference type="InterPro" id="IPR034595">
    <property type="entry name" value="NDUFAF8"/>
</dbReference>
<dbReference type="STRING" id="31033.ENSTRUP00000056298"/>
<dbReference type="GeneTree" id="ENSGT00520000061927"/>
<dbReference type="OrthoDB" id="3821113at2759"/>
<organism evidence="1 2">
    <name type="scientific">Takifugu rubripes</name>
    <name type="common">Japanese pufferfish</name>
    <name type="synonym">Fugu rubripes</name>
    <dbReference type="NCBI Taxonomy" id="31033"/>
    <lineage>
        <taxon>Eukaryota</taxon>
        <taxon>Metazoa</taxon>
        <taxon>Chordata</taxon>
        <taxon>Craniata</taxon>
        <taxon>Vertebrata</taxon>
        <taxon>Euteleostomi</taxon>
        <taxon>Actinopterygii</taxon>
        <taxon>Neopterygii</taxon>
        <taxon>Teleostei</taxon>
        <taxon>Neoteleostei</taxon>
        <taxon>Acanthomorphata</taxon>
        <taxon>Eupercaria</taxon>
        <taxon>Tetraodontiformes</taxon>
        <taxon>Tetradontoidea</taxon>
        <taxon>Tetraodontidae</taxon>
        <taxon>Takifugu</taxon>
    </lineage>
</organism>